<gene>
    <name evidence="1" type="ORF">DVH24_018978</name>
</gene>
<organism evidence="1 2">
    <name type="scientific">Malus domestica</name>
    <name type="common">Apple</name>
    <name type="synonym">Pyrus malus</name>
    <dbReference type="NCBI Taxonomy" id="3750"/>
    <lineage>
        <taxon>Eukaryota</taxon>
        <taxon>Viridiplantae</taxon>
        <taxon>Streptophyta</taxon>
        <taxon>Embryophyta</taxon>
        <taxon>Tracheophyta</taxon>
        <taxon>Spermatophyta</taxon>
        <taxon>Magnoliopsida</taxon>
        <taxon>eudicotyledons</taxon>
        <taxon>Gunneridae</taxon>
        <taxon>Pentapetalae</taxon>
        <taxon>rosids</taxon>
        <taxon>fabids</taxon>
        <taxon>Rosales</taxon>
        <taxon>Rosaceae</taxon>
        <taxon>Amygdaloideae</taxon>
        <taxon>Maleae</taxon>
        <taxon>Malus</taxon>
    </lineage>
</organism>
<dbReference type="AlphaFoldDB" id="A0A498HZ34"/>
<dbReference type="EMBL" id="RDQH01000340">
    <property type="protein sequence ID" value="RXH76090.1"/>
    <property type="molecule type" value="Genomic_DNA"/>
</dbReference>
<protein>
    <submittedName>
        <fullName evidence="1">Uncharacterized protein</fullName>
    </submittedName>
</protein>
<dbReference type="Proteomes" id="UP000290289">
    <property type="component" value="Chromosome 14"/>
</dbReference>
<name>A0A498HZ34_MALDO</name>
<comment type="caution">
    <text evidence="1">The sequence shown here is derived from an EMBL/GenBank/DDBJ whole genome shotgun (WGS) entry which is preliminary data.</text>
</comment>
<keyword evidence="2" id="KW-1185">Reference proteome</keyword>
<evidence type="ECO:0000313" key="1">
    <source>
        <dbReference type="EMBL" id="RXH76090.1"/>
    </source>
</evidence>
<sequence>MRPNHRSTGEMMALDTITSVIGRSPTLCASSETPLGKFSNFTPNCICSLFLNLKLRSRTLTLCLGRIRKGPQNLNLVL</sequence>
<reference evidence="1 2" key="1">
    <citation type="submission" date="2018-10" db="EMBL/GenBank/DDBJ databases">
        <title>A high-quality apple genome assembly.</title>
        <authorList>
            <person name="Hu J."/>
        </authorList>
    </citation>
    <scope>NUCLEOTIDE SEQUENCE [LARGE SCALE GENOMIC DNA]</scope>
    <source>
        <strain evidence="2">cv. HFTH1</strain>
        <tissue evidence="1">Young leaf</tissue>
    </source>
</reference>
<evidence type="ECO:0000313" key="2">
    <source>
        <dbReference type="Proteomes" id="UP000290289"/>
    </source>
</evidence>
<accession>A0A498HZ34</accession>
<proteinExistence type="predicted"/>